<sequence>MDTKKRGGRPVQDSSPGTGIGRPGQLPKLDMRKQMTVSQDPGHDSAFHQQDGYKDDKGSNTPGATGNNPAILGYR</sequence>
<gene>
    <name evidence="2" type="ORF">Pmani_010855</name>
</gene>
<evidence type="ECO:0000256" key="1">
    <source>
        <dbReference type="SAM" id="MobiDB-lite"/>
    </source>
</evidence>
<accession>A0AAE1UG98</accession>
<evidence type="ECO:0000313" key="2">
    <source>
        <dbReference type="EMBL" id="KAK4318125.1"/>
    </source>
</evidence>
<comment type="caution">
    <text evidence="2">The sequence shown here is derived from an EMBL/GenBank/DDBJ whole genome shotgun (WGS) entry which is preliminary data.</text>
</comment>
<reference evidence="2" key="1">
    <citation type="submission" date="2023-11" db="EMBL/GenBank/DDBJ databases">
        <title>Genome assemblies of two species of porcelain crab, Petrolisthes cinctipes and Petrolisthes manimaculis (Anomura: Porcellanidae).</title>
        <authorList>
            <person name="Angst P."/>
        </authorList>
    </citation>
    <scope>NUCLEOTIDE SEQUENCE</scope>
    <source>
        <strain evidence="2">PB745_02</strain>
        <tissue evidence="2">Gill</tissue>
    </source>
</reference>
<feature type="compositionally biased region" description="Polar residues" evidence="1">
    <location>
        <begin position="59"/>
        <end position="68"/>
    </location>
</feature>
<name>A0AAE1UG98_9EUCA</name>
<feature type="region of interest" description="Disordered" evidence="1">
    <location>
        <begin position="1"/>
        <end position="75"/>
    </location>
</feature>
<dbReference type="Proteomes" id="UP001292094">
    <property type="component" value="Unassembled WGS sequence"/>
</dbReference>
<evidence type="ECO:0000313" key="3">
    <source>
        <dbReference type="Proteomes" id="UP001292094"/>
    </source>
</evidence>
<dbReference type="AlphaFoldDB" id="A0AAE1UG98"/>
<protein>
    <submittedName>
        <fullName evidence="2">Uncharacterized protein</fullName>
    </submittedName>
</protein>
<keyword evidence="3" id="KW-1185">Reference proteome</keyword>
<proteinExistence type="predicted"/>
<organism evidence="2 3">
    <name type="scientific">Petrolisthes manimaculis</name>
    <dbReference type="NCBI Taxonomy" id="1843537"/>
    <lineage>
        <taxon>Eukaryota</taxon>
        <taxon>Metazoa</taxon>
        <taxon>Ecdysozoa</taxon>
        <taxon>Arthropoda</taxon>
        <taxon>Crustacea</taxon>
        <taxon>Multicrustacea</taxon>
        <taxon>Malacostraca</taxon>
        <taxon>Eumalacostraca</taxon>
        <taxon>Eucarida</taxon>
        <taxon>Decapoda</taxon>
        <taxon>Pleocyemata</taxon>
        <taxon>Anomura</taxon>
        <taxon>Galatheoidea</taxon>
        <taxon>Porcellanidae</taxon>
        <taxon>Petrolisthes</taxon>
    </lineage>
</organism>
<dbReference type="EMBL" id="JAWZYT010000863">
    <property type="protein sequence ID" value="KAK4318125.1"/>
    <property type="molecule type" value="Genomic_DNA"/>
</dbReference>
<feature type="compositionally biased region" description="Basic and acidic residues" evidence="1">
    <location>
        <begin position="41"/>
        <end position="58"/>
    </location>
</feature>